<proteinExistence type="predicted"/>
<dbReference type="PANTHER" id="PTHR31800:SF1">
    <property type="entry name" value="COILED-COIL DOMAIN-CONTAINING PROTEIN 32"/>
    <property type="match status" value="1"/>
</dbReference>
<feature type="region of interest" description="Disordered" evidence="1">
    <location>
        <begin position="148"/>
        <end position="171"/>
    </location>
</feature>
<dbReference type="EMBL" id="GDHC01011940">
    <property type="protein sequence ID" value="JAQ06689.1"/>
    <property type="molecule type" value="Transcribed_RNA"/>
</dbReference>
<dbReference type="Pfam" id="PF14989">
    <property type="entry name" value="CCDC32"/>
    <property type="match status" value="1"/>
</dbReference>
<feature type="compositionally biased region" description="Basic and acidic residues" evidence="1">
    <location>
        <begin position="162"/>
        <end position="171"/>
    </location>
</feature>
<accession>A0A146LGL9</accession>
<dbReference type="InterPro" id="IPR028039">
    <property type="entry name" value="CCDC32"/>
</dbReference>
<sequence length="171" mass="19316">AEYIACLGKPSPCILPYPSFGNLVYKQKSSLHNQRNTIRIHLFQLACPPSFSARYWKNPGIVLERKLKRIQKGRGQSSKNLLKSLEERRQDCIARLLAEDLSLTPQGEEFSDQDVPTKWLKSYLNPEQALTVSELVELVNADYLAKEVEKDEGSGKAQEPAVEDREADPTS</sequence>
<dbReference type="PANTHER" id="PTHR31800">
    <property type="entry name" value="COILED-COIL DOMAIN-CONTAINING PROTEIN 32"/>
    <property type="match status" value="1"/>
</dbReference>
<evidence type="ECO:0000256" key="1">
    <source>
        <dbReference type="SAM" id="MobiDB-lite"/>
    </source>
</evidence>
<protein>
    <submittedName>
        <fullName evidence="2">Uncharacterized protein</fullName>
    </submittedName>
</protein>
<gene>
    <name evidence="2" type="ORF">g.61293</name>
</gene>
<dbReference type="AlphaFoldDB" id="A0A146LGL9"/>
<reference evidence="2" key="1">
    <citation type="journal article" date="2016" name="Gigascience">
        <title>De novo construction of an expanded transcriptome assembly for the western tarnished plant bug, Lygus hesperus.</title>
        <authorList>
            <person name="Tassone E.E."/>
            <person name="Geib S.M."/>
            <person name="Hall B."/>
            <person name="Fabrick J.A."/>
            <person name="Brent C.S."/>
            <person name="Hull J.J."/>
        </authorList>
    </citation>
    <scope>NUCLEOTIDE SEQUENCE</scope>
</reference>
<dbReference type="GO" id="GO:0044782">
    <property type="term" value="P:cilium organization"/>
    <property type="evidence" value="ECO:0007669"/>
    <property type="project" value="TreeGrafter"/>
</dbReference>
<evidence type="ECO:0000313" key="2">
    <source>
        <dbReference type="EMBL" id="JAQ06689.1"/>
    </source>
</evidence>
<feature type="non-terminal residue" evidence="2">
    <location>
        <position position="1"/>
    </location>
</feature>
<organism evidence="2">
    <name type="scientific">Lygus hesperus</name>
    <name type="common">Western plant bug</name>
    <dbReference type="NCBI Taxonomy" id="30085"/>
    <lineage>
        <taxon>Eukaryota</taxon>
        <taxon>Metazoa</taxon>
        <taxon>Ecdysozoa</taxon>
        <taxon>Arthropoda</taxon>
        <taxon>Hexapoda</taxon>
        <taxon>Insecta</taxon>
        <taxon>Pterygota</taxon>
        <taxon>Neoptera</taxon>
        <taxon>Paraneoptera</taxon>
        <taxon>Hemiptera</taxon>
        <taxon>Heteroptera</taxon>
        <taxon>Panheteroptera</taxon>
        <taxon>Cimicomorpha</taxon>
        <taxon>Miridae</taxon>
        <taxon>Mirini</taxon>
        <taxon>Lygus</taxon>
    </lineage>
</organism>
<name>A0A146LGL9_LYGHE</name>
<feature type="non-terminal residue" evidence="2">
    <location>
        <position position="171"/>
    </location>
</feature>